<dbReference type="EMBL" id="JBHTEK010000005">
    <property type="protein sequence ID" value="MFC7671011.1"/>
    <property type="molecule type" value="Genomic_DNA"/>
</dbReference>
<accession>A0ABW2UDX1</accession>
<protein>
    <submittedName>
        <fullName evidence="1">Uncharacterized protein</fullName>
    </submittedName>
</protein>
<keyword evidence="2" id="KW-1185">Reference proteome</keyword>
<proteinExistence type="predicted"/>
<name>A0ABW2UDX1_9BACT</name>
<sequence length="143" mass="15454">MTKHECSALVKPYAEWLKSRSALHLLLLLGFALFHTSCVNTRVIDAVRIRKGQTLYQNVQGASNSTSVNAVVLPKSTLAQLSLVEAGVAIKVLPPAVGADSAALRFFFPMRISLPARGMPGITLAKSCGSMSPTPFFRPLLFR</sequence>
<dbReference type="Proteomes" id="UP001596513">
    <property type="component" value="Unassembled WGS sequence"/>
</dbReference>
<reference evidence="2" key="1">
    <citation type="journal article" date="2019" name="Int. J. Syst. Evol. Microbiol.">
        <title>The Global Catalogue of Microorganisms (GCM) 10K type strain sequencing project: providing services to taxonomists for standard genome sequencing and annotation.</title>
        <authorList>
            <consortium name="The Broad Institute Genomics Platform"/>
            <consortium name="The Broad Institute Genome Sequencing Center for Infectious Disease"/>
            <person name="Wu L."/>
            <person name="Ma J."/>
        </authorList>
    </citation>
    <scope>NUCLEOTIDE SEQUENCE [LARGE SCALE GENOMIC DNA]</scope>
    <source>
        <strain evidence="2">JCM 19635</strain>
    </source>
</reference>
<gene>
    <name evidence="1" type="ORF">ACFQT0_29180</name>
</gene>
<dbReference type="RefSeq" id="WP_380206860.1">
    <property type="nucleotide sequence ID" value="NZ_JBHTEK010000005.1"/>
</dbReference>
<comment type="caution">
    <text evidence="1">The sequence shown here is derived from an EMBL/GenBank/DDBJ whole genome shotgun (WGS) entry which is preliminary data.</text>
</comment>
<evidence type="ECO:0000313" key="1">
    <source>
        <dbReference type="EMBL" id="MFC7671011.1"/>
    </source>
</evidence>
<evidence type="ECO:0000313" key="2">
    <source>
        <dbReference type="Proteomes" id="UP001596513"/>
    </source>
</evidence>
<organism evidence="1 2">
    <name type="scientific">Hymenobacter humi</name>
    <dbReference type="NCBI Taxonomy" id="1411620"/>
    <lineage>
        <taxon>Bacteria</taxon>
        <taxon>Pseudomonadati</taxon>
        <taxon>Bacteroidota</taxon>
        <taxon>Cytophagia</taxon>
        <taxon>Cytophagales</taxon>
        <taxon>Hymenobacteraceae</taxon>
        <taxon>Hymenobacter</taxon>
    </lineage>
</organism>